<feature type="region of interest" description="Disordered" evidence="1">
    <location>
        <begin position="1"/>
        <end position="45"/>
    </location>
</feature>
<proteinExistence type="predicted"/>
<protein>
    <submittedName>
        <fullName evidence="3">Uncharacterized protein</fullName>
    </submittedName>
</protein>
<evidence type="ECO:0000313" key="5">
    <source>
        <dbReference type="Proteomes" id="UP000278587"/>
    </source>
</evidence>
<dbReference type="Proteomes" id="UP000278587">
    <property type="component" value="Unassembled WGS sequence"/>
</dbReference>
<dbReference type="Proteomes" id="UP000269872">
    <property type="component" value="Unassembled WGS sequence"/>
</dbReference>
<organism evidence="3 4">
    <name type="scientific">Pseudomonas caricapapayae</name>
    <dbReference type="NCBI Taxonomy" id="46678"/>
    <lineage>
        <taxon>Bacteria</taxon>
        <taxon>Pseudomonadati</taxon>
        <taxon>Pseudomonadota</taxon>
        <taxon>Gammaproteobacteria</taxon>
        <taxon>Pseudomonadales</taxon>
        <taxon>Pseudomonadaceae</taxon>
        <taxon>Pseudomonas</taxon>
    </lineage>
</organism>
<evidence type="ECO:0000313" key="2">
    <source>
        <dbReference type="EMBL" id="RMM06735.1"/>
    </source>
</evidence>
<dbReference type="EMBL" id="RBOC01000153">
    <property type="protein sequence ID" value="RMM06735.1"/>
    <property type="molecule type" value="Genomic_DNA"/>
</dbReference>
<evidence type="ECO:0000313" key="4">
    <source>
        <dbReference type="Proteomes" id="UP000269872"/>
    </source>
</evidence>
<dbReference type="EMBL" id="RBUY01000139">
    <property type="protein sequence ID" value="RMV73292.1"/>
    <property type="molecule type" value="Genomic_DNA"/>
</dbReference>
<reference evidence="4 5" key="1">
    <citation type="submission" date="2018-08" db="EMBL/GenBank/DDBJ databases">
        <title>Recombination of ecologically and evolutionarily significant loci maintains genetic cohesion in the Pseudomonas syringae species complex.</title>
        <authorList>
            <person name="Dillon M."/>
            <person name="Thakur S."/>
            <person name="Almeida R.N.D."/>
            <person name="Weir B.S."/>
            <person name="Guttman D.S."/>
        </authorList>
    </citation>
    <scope>NUCLEOTIDE SEQUENCE [LARGE SCALE GENOMIC DNA]</scope>
    <source>
        <strain evidence="2 5">ICMP 4086</strain>
        <strain evidence="3 4">ICMP 7496</strain>
    </source>
</reference>
<comment type="caution">
    <text evidence="3">The sequence shown here is derived from an EMBL/GenBank/DDBJ whole genome shotgun (WGS) entry which is preliminary data.</text>
</comment>
<name>A0A0P9K988_9PSED</name>
<dbReference type="AlphaFoldDB" id="A0A0P9K988"/>
<accession>A0A0P9K988</accession>
<evidence type="ECO:0000313" key="3">
    <source>
        <dbReference type="EMBL" id="RMV73292.1"/>
    </source>
</evidence>
<gene>
    <name evidence="3" type="ORF">ALP05_00126</name>
    <name evidence="2" type="ORF">ALQ84_03327</name>
</gene>
<sequence>MNMSEEEMRQALFGSGERTKRSMTPPAQPPAATKKPVPSEVRRKTNKNFVPKLIVTLRVGNEYERHTELITHEADTLSHLQAEMGQFSVSGNNCHRRLVSHPGRHRLVQRKMGWWLVHE</sequence>
<evidence type="ECO:0000256" key="1">
    <source>
        <dbReference type="SAM" id="MobiDB-lite"/>
    </source>
</evidence>